<proteinExistence type="predicted"/>
<evidence type="ECO:0000256" key="1">
    <source>
        <dbReference type="ARBA" id="ARBA00023122"/>
    </source>
</evidence>
<feature type="domain" description="CBS" evidence="3">
    <location>
        <begin position="8"/>
        <end position="65"/>
    </location>
</feature>
<name>A0ABC8AW61_9NOCA</name>
<dbReference type="PANTHER" id="PTHR43080">
    <property type="entry name" value="CBS DOMAIN-CONTAINING PROTEIN CBSX3, MITOCHONDRIAL"/>
    <property type="match status" value="1"/>
</dbReference>
<dbReference type="RefSeq" id="WP_033088904.1">
    <property type="nucleotide sequence ID" value="NZ_AP017900.1"/>
</dbReference>
<evidence type="ECO:0000313" key="5">
    <source>
        <dbReference type="Proteomes" id="UP000180166"/>
    </source>
</evidence>
<dbReference type="EMBL" id="CP017839">
    <property type="protein sequence ID" value="APA98362.1"/>
    <property type="molecule type" value="Genomic_DNA"/>
</dbReference>
<evidence type="ECO:0000259" key="3">
    <source>
        <dbReference type="PROSITE" id="PS51371"/>
    </source>
</evidence>
<protein>
    <submittedName>
        <fullName evidence="4">Hypoxic response protein</fullName>
    </submittedName>
</protein>
<dbReference type="SUPFAM" id="SSF54631">
    <property type="entry name" value="CBS-domain pair"/>
    <property type="match status" value="1"/>
</dbReference>
<dbReference type="InterPro" id="IPR000644">
    <property type="entry name" value="CBS_dom"/>
</dbReference>
<gene>
    <name evidence="4" type="ORF">NS506_04314</name>
</gene>
<keyword evidence="1 2" id="KW-0129">CBS domain</keyword>
<evidence type="ECO:0000256" key="2">
    <source>
        <dbReference type="PROSITE-ProRule" id="PRU00703"/>
    </source>
</evidence>
<reference evidence="4 5" key="1">
    <citation type="submission" date="2016-10" db="EMBL/GenBank/DDBJ databases">
        <title>Genome sequence of Nocardia seriolae strain EM150506, isolated from Anguila japonica.</title>
        <authorList>
            <person name="Han H.-J."/>
        </authorList>
    </citation>
    <scope>NUCLEOTIDE SEQUENCE [LARGE SCALE GENOMIC DNA]</scope>
    <source>
        <strain evidence="4 5">EM150506</strain>
    </source>
</reference>
<dbReference type="Pfam" id="PF00571">
    <property type="entry name" value="CBS"/>
    <property type="match status" value="2"/>
</dbReference>
<dbReference type="SMART" id="SM00116">
    <property type="entry name" value="CBS"/>
    <property type="match status" value="2"/>
</dbReference>
<dbReference type="AlphaFoldDB" id="A0ABC8AW61"/>
<dbReference type="CDD" id="cd04622">
    <property type="entry name" value="CBS_pair_HRP1_like"/>
    <property type="match status" value="1"/>
</dbReference>
<dbReference type="InterPro" id="IPR046342">
    <property type="entry name" value="CBS_dom_sf"/>
</dbReference>
<dbReference type="PANTHER" id="PTHR43080:SF2">
    <property type="entry name" value="CBS DOMAIN-CONTAINING PROTEIN"/>
    <property type="match status" value="1"/>
</dbReference>
<dbReference type="Gene3D" id="3.10.580.10">
    <property type="entry name" value="CBS-domain"/>
    <property type="match status" value="1"/>
</dbReference>
<evidence type="ECO:0000313" key="4">
    <source>
        <dbReference type="EMBL" id="APA98362.1"/>
    </source>
</evidence>
<dbReference type="KEGG" id="nsr:NS506_04314"/>
<dbReference type="SMR" id="A0ABC8AW61"/>
<accession>A0ABC8AW61</accession>
<sequence>MTTARDVMHAGVETITDTETLAQAARRMRDLDVGALPVCDSQDRPIGILTDRDIIVRCIAAEQDPAGVTAGALAQGGLVTVGPDRDIDDVLAIMRRSRIRRLPVLEDGRLVGIITEGDIARRMPEQTVGEFVEGVCAPWT</sequence>
<dbReference type="GeneID" id="93375199"/>
<dbReference type="InterPro" id="IPR051257">
    <property type="entry name" value="Diverse_CBS-Domain"/>
</dbReference>
<dbReference type="PROSITE" id="PS51371">
    <property type="entry name" value="CBS"/>
    <property type="match status" value="2"/>
</dbReference>
<feature type="domain" description="CBS" evidence="3">
    <location>
        <begin position="73"/>
        <end position="130"/>
    </location>
</feature>
<dbReference type="Proteomes" id="UP000180166">
    <property type="component" value="Chromosome"/>
</dbReference>
<organism evidence="4 5">
    <name type="scientific">Nocardia seriolae</name>
    <dbReference type="NCBI Taxonomy" id="37332"/>
    <lineage>
        <taxon>Bacteria</taxon>
        <taxon>Bacillati</taxon>
        <taxon>Actinomycetota</taxon>
        <taxon>Actinomycetes</taxon>
        <taxon>Mycobacteriales</taxon>
        <taxon>Nocardiaceae</taxon>
        <taxon>Nocardia</taxon>
    </lineage>
</organism>